<proteinExistence type="predicted"/>
<dbReference type="Proteomes" id="UP001369736">
    <property type="component" value="Unassembled WGS sequence"/>
</dbReference>
<dbReference type="RefSeq" id="WP_337699028.1">
    <property type="nucleotide sequence ID" value="NZ_JBBEGM010000001.1"/>
</dbReference>
<feature type="transmembrane region" description="Helical" evidence="1">
    <location>
        <begin position="58"/>
        <end position="80"/>
    </location>
</feature>
<keyword evidence="1" id="KW-1133">Transmembrane helix</keyword>
<keyword evidence="1" id="KW-0812">Transmembrane</keyword>
<reference evidence="2 3" key="1">
    <citation type="submission" date="2024-03" db="EMBL/GenBank/DDBJ databases">
        <title>Actinomycetospora sp. OC33-EN07, a novel actinomycete isolated from wild orchid (Aerides multiflora).</title>
        <authorList>
            <person name="Suriyachadkun C."/>
        </authorList>
    </citation>
    <scope>NUCLEOTIDE SEQUENCE [LARGE SCALE GENOMIC DNA]</scope>
    <source>
        <strain evidence="2 3">OC33-EN07</strain>
    </source>
</reference>
<accession>A0ABU8LXU7</accession>
<protein>
    <submittedName>
        <fullName evidence="2">Uncharacterized protein</fullName>
    </submittedName>
</protein>
<name>A0ABU8LXU7_9PSEU</name>
<organism evidence="2 3">
    <name type="scientific">Actinomycetospora flava</name>
    <dbReference type="NCBI Taxonomy" id="3129232"/>
    <lineage>
        <taxon>Bacteria</taxon>
        <taxon>Bacillati</taxon>
        <taxon>Actinomycetota</taxon>
        <taxon>Actinomycetes</taxon>
        <taxon>Pseudonocardiales</taxon>
        <taxon>Pseudonocardiaceae</taxon>
        <taxon>Actinomycetospora</taxon>
    </lineage>
</organism>
<feature type="transmembrane region" description="Helical" evidence="1">
    <location>
        <begin position="112"/>
        <end position="130"/>
    </location>
</feature>
<dbReference type="EMBL" id="JBBEGM010000001">
    <property type="protein sequence ID" value="MEJ2859960.1"/>
    <property type="molecule type" value="Genomic_DNA"/>
</dbReference>
<keyword evidence="3" id="KW-1185">Reference proteome</keyword>
<keyword evidence="1" id="KW-0472">Membrane</keyword>
<sequence>MIAPSRPVAVRVIVVILVVQAAVALVASVLVPLVPALTPLLGPLTALLAATLVEPPPGALVGLAVVVNAVWVVVAGRLWLRHGGARTALGFLGVASVLMTLTFALSEGPVGVVVDLLLIAGTVTALGLLLRRDVRDWYRPG</sequence>
<feature type="transmembrane region" description="Helical" evidence="1">
    <location>
        <begin position="12"/>
        <end position="38"/>
    </location>
</feature>
<evidence type="ECO:0000313" key="3">
    <source>
        <dbReference type="Proteomes" id="UP001369736"/>
    </source>
</evidence>
<gene>
    <name evidence="2" type="ORF">WCD58_02260</name>
</gene>
<evidence type="ECO:0000313" key="2">
    <source>
        <dbReference type="EMBL" id="MEJ2859960.1"/>
    </source>
</evidence>
<evidence type="ECO:0000256" key="1">
    <source>
        <dbReference type="SAM" id="Phobius"/>
    </source>
</evidence>
<feature type="transmembrane region" description="Helical" evidence="1">
    <location>
        <begin position="87"/>
        <end position="106"/>
    </location>
</feature>
<comment type="caution">
    <text evidence="2">The sequence shown here is derived from an EMBL/GenBank/DDBJ whole genome shotgun (WGS) entry which is preliminary data.</text>
</comment>